<feature type="compositionally biased region" description="Polar residues" evidence="1">
    <location>
        <begin position="85"/>
        <end position="95"/>
    </location>
</feature>
<dbReference type="AlphaFoldDB" id="A0A9P6L289"/>
<accession>A0A9P6L289</accession>
<sequence>MSHPKDEHGGGRGTTSRRHSVSVVQGRRPTIIGFNAPGNDLDEPSHGSFGQSYGRSGLLLTDDDLASDLGSLSLGNDHLNSSLSRGTTSQPSSLPVRTPISHAPGHGPFRVPAAQHEQRGLASRYRITGGQQHSARGI</sequence>
<gene>
    <name evidence="2" type="ORF">BJ322DRAFT_446327</name>
</gene>
<feature type="compositionally biased region" description="Basic and acidic residues" evidence="1">
    <location>
        <begin position="1"/>
        <end position="10"/>
    </location>
</feature>
<keyword evidence="3" id="KW-1185">Reference proteome</keyword>
<comment type="caution">
    <text evidence="2">The sequence shown here is derived from an EMBL/GenBank/DDBJ whole genome shotgun (WGS) entry which is preliminary data.</text>
</comment>
<evidence type="ECO:0000313" key="3">
    <source>
        <dbReference type="Proteomes" id="UP000736335"/>
    </source>
</evidence>
<reference evidence="2" key="2">
    <citation type="submission" date="2020-11" db="EMBL/GenBank/DDBJ databases">
        <authorList>
            <consortium name="DOE Joint Genome Institute"/>
            <person name="Kuo A."/>
            <person name="Miyauchi S."/>
            <person name="Kiss E."/>
            <person name="Drula E."/>
            <person name="Kohler A."/>
            <person name="Sanchez-Garcia M."/>
            <person name="Andreopoulos B."/>
            <person name="Barry K.W."/>
            <person name="Bonito G."/>
            <person name="Buee M."/>
            <person name="Carver A."/>
            <person name="Chen C."/>
            <person name="Cichocki N."/>
            <person name="Clum A."/>
            <person name="Culley D."/>
            <person name="Crous P.W."/>
            <person name="Fauchery L."/>
            <person name="Girlanda M."/>
            <person name="Hayes R."/>
            <person name="Keri Z."/>
            <person name="Labutti K."/>
            <person name="Lipzen A."/>
            <person name="Lombard V."/>
            <person name="Magnuson J."/>
            <person name="Maillard F."/>
            <person name="Morin E."/>
            <person name="Murat C."/>
            <person name="Nolan M."/>
            <person name="Ohm R."/>
            <person name="Pangilinan J."/>
            <person name="Pereira M."/>
            <person name="Perotto S."/>
            <person name="Peter M."/>
            <person name="Riley R."/>
            <person name="Sitrit Y."/>
            <person name="Stielow B."/>
            <person name="Szollosi G."/>
            <person name="Zifcakova L."/>
            <person name="Stursova M."/>
            <person name="Spatafora J.W."/>
            <person name="Tedersoo L."/>
            <person name="Vaario L.-M."/>
            <person name="Yamada A."/>
            <person name="Yan M."/>
            <person name="Wang P."/>
            <person name="Xu J."/>
            <person name="Bruns T."/>
            <person name="Baldrian P."/>
            <person name="Vilgalys R."/>
            <person name="Henrissat B."/>
            <person name="Grigoriev I.V."/>
            <person name="Hibbett D."/>
            <person name="Nagy L.G."/>
            <person name="Martin F.M."/>
        </authorList>
    </citation>
    <scope>NUCLEOTIDE SEQUENCE</scope>
    <source>
        <strain evidence="2">UH-Tt-Lm1</strain>
    </source>
</reference>
<organism evidence="2 3">
    <name type="scientific">Thelephora terrestris</name>
    <dbReference type="NCBI Taxonomy" id="56493"/>
    <lineage>
        <taxon>Eukaryota</taxon>
        <taxon>Fungi</taxon>
        <taxon>Dikarya</taxon>
        <taxon>Basidiomycota</taxon>
        <taxon>Agaricomycotina</taxon>
        <taxon>Agaricomycetes</taxon>
        <taxon>Thelephorales</taxon>
        <taxon>Thelephoraceae</taxon>
        <taxon>Thelephora</taxon>
    </lineage>
</organism>
<evidence type="ECO:0000256" key="1">
    <source>
        <dbReference type="SAM" id="MobiDB-lite"/>
    </source>
</evidence>
<proteinExistence type="predicted"/>
<name>A0A9P6L289_9AGAM</name>
<feature type="compositionally biased region" description="Low complexity" evidence="1">
    <location>
        <begin position="67"/>
        <end position="84"/>
    </location>
</feature>
<protein>
    <submittedName>
        <fullName evidence="2">Uncharacterized protein</fullName>
    </submittedName>
</protein>
<reference evidence="2" key="1">
    <citation type="journal article" date="2020" name="Nat. Commun.">
        <title>Large-scale genome sequencing of mycorrhizal fungi provides insights into the early evolution of symbiotic traits.</title>
        <authorList>
            <person name="Miyauchi S."/>
            <person name="Kiss E."/>
            <person name="Kuo A."/>
            <person name="Drula E."/>
            <person name="Kohler A."/>
            <person name="Sanchez-Garcia M."/>
            <person name="Morin E."/>
            <person name="Andreopoulos B."/>
            <person name="Barry K.W."/>
            <person name="Bonito G."/>
            <person name="Buee M."/>
            <person name="Carver A."/>
            <person name="Chen C."/>
            <person name="Cichocki N."/>
            <person name="Clum A."/>
            <person name="Culley D."/>
            <person name="Crous P.W."/>
            <person name="Fauchery L."/>
            <person name="Girlanda M."/>
            <person name="Hayes R.D."/>
            <person name="Keri Z."/>
            <person name="LaButti K."/>
            <person name="Lipzen A."/>
            <person name="Lombard V."/>
            <person name="Magnuson J."/>
            <person name="Maillard F."/>
            <person name="Murat C."/>
            <person name="Nolan M."/>
            <person name="Ohm R.A."/>
            <person name="Pangilinan J."/>
            <person name="Pereira M.F."/>
            <person name="Perotto S."/>
            <person name="Peter M."/>
            <person name="Pfister S."/>
            <person name="Riley R."/>
            <person name="Sitrit Y."/>
            <person name="Stielow J.B."/>
            <person name="Szollosi G."/>
            <person name="Zifcakova L."/>
            <person name="Stursova M."/>
            <person name="Spatafora J.W."/>
            <person name="Tedersoo L."/>
            <person name="Vaario L.M."/>
            <person name="Yamada A."/>
            <person name="Yan M."/>
            <person name="Wang P."/>
            <person name="Xu J."/>
            <person name="Bruns T."/>
            <person name="Baldrian P."/>
            <person name="Vilgalys R."/>
            <person name="Dunand C."/>
            <person name="Henrissat B."/>
            <person name="Grigoriev I.V."/>
            <person name="Hibbett D."/>
            <person name="Nagy L.G."/>
            <person name="Martin F.M."/>
        </authorList>
    </citation>
    <scope>NUCLEOTIDE SEQUENCE</scope>
    <source>
        <strain evidence="2">UH-Tt-Lm1</strain>
    </source>
</reference>
<feature type="region of interest" description="Disordered" evidence="1">
    <location>
        <begin position="1"/>
        <end position="119"/>
    </location>
</feature>
<dbReference type="Proteomes" id="UP000736335">
    <property type="component" value="Unassembled WGS sequence"/>
</dbReference>
<evidence type="ECO:0000313" key="2">
    <source>
        <dbReference type="EMBL" id="KAF9779177.1"/>
    </source>
</evidence>
<dbReference type="EMBL" id="WIUZ02000020">
    <property type="protein sequence ID" value="KAF9779177.1"/>
    <property type="molecule type" value="Genomic_DNA"/>
</dbReference>